<feature type="compositionally biased region" description="Polar residues" evidence="8">
    <location>
        <begin position="46"/>
        <end position="55"/>
    </location>
</feature>
<feature type="domain" description="Core Histone H2A/H2B/H3" evidence="9">
    <location>
        <begin position="90"/>
        <end position="177"/>
    </location>
</feature>
<protein>
    <submittedName>
        <fullName evidence="10">Histone H3</fullName>
    </submittedName>
</protein>
<feature type="compositionally biased region" description="Basic residues" evidence="8">
    <location>
        <begin position="75"/>
        <end position="88"/>
    </location>
</feature>
<proteinExistence type="inferred from homology"/>
<keyword evidence="11" id="KW-1185">Reference proteome</keyword>
<dbReference type="GO" id="GO:0005634">
    <property type="term" value="C:nucleus"/>
    <property type="evidence" value="ECO:0007669"/>
    <property type="project" value="UniProtKB-SubCell"/>
</dbReference>
<evidence type="ECO:0000256" key="8">
    <source>
        <dbReference type="SAM" id="MobiDB-lite"/>
    </source>
</evidence>
<dbReference type="PANTHER" id="PTHR45810">
    <property type="entry name" value="HISTONE H3.2"/>
    <property type="match status" value="1"/>
</dbReference>
<dbReference type="InParanoid" id="A0A2P6NHZ5"/>
<evidence type="ECO:0000256" key="3">
    <source>
        <dbReference type="ARBA" id="ARBA00010343"/>
    </source>
</evidence>
<evidence type="ECO:0000313" key="11">
    <source>
        <dbReference type="Proteomes" id="UP000241769"/>
    </source>
</evidence>
<dbReference type="PANTHER" id="PTHR45810:SF17">
    <property type="entry name" value="HISTONE H3-LIKE CENTROMERIC PROTEIN A"/>
    <property type="match status" value="1"/>
</dbReference>
<keyword evidence="7" id="KW-0544">Nucleosome core</keyword>
<dbReference type="OrthoDB" id="842664at2759"/>
<accession>A0A2P6NHZ5</accession>
<evidence type="ECO:0000256" key="5">
    <source>
        <dbReference type="ARBA" id="ARBA00023125"/>
    </source>
</evidence>
<dbReference type="Gene3D" id="1.10.20.10">
    <property type="entry name" value="Histone, subunit A"/>
    <property type="match status" value="1"/>
</dbReference>
<dbReference type="InterPro" id="IPR009072">
    <property type="entry name" value="Histone-fold"/>
</dbReference>
<feature type="region of interest" description="Disordered" evidence="8">
    <location>
        <begin position="1"/>
        <end position="29"/>
    </location>
</feature>
<comment type="subcellular location">
    <subcellularLocation>
        <location evidence="2">Chromosome</location>
    </subcellularLocation>
    <subcellularLocation>
        <location evidence="1">Nucleus</location>
    </subcellularLocation>
</comment>
<keyword evidence="5" id="KW-0238">DNA-binding</keyword>
<dbReference type="InterPro" id="IPR007125">
    <property type="entry name" value="H2A/H2B/H3"/>
</dbReference>
<dbReference type="SUPFAM" id="SSF47113">
    <property type="entry name" value="Histone-fold"/>
    <property type="match status" value="1"/>
</dbReference>
<dbReference type="EMBL" id="MDYQ01000080">
    <property type="protein sequence ID" value="PRP83580.1"/>
    <property type="molecule type" value="Genomic_DNA"/>
</dbReference>
<evidence type="ECO:0000256" key="7">
    <source>
        <dbReference type="ARBA" id="ARBA00023269"/>
    </source>
</evidence>
<comment type="similarity">
    <text evidence="3">Belongs to the histone H3 family.</text>
</comment>
<dbReference type="AlphaFoldDB" id="A0A2P6NHZ5"/>
<feature type="compositionally biased region" description="Low complexity" evidence="8">
    <location>
        <begin position="13"/>
        <end position="25"/>
    </location>
</feature>
<dbReference type="Pfam" id="PF00125">
    <property type="entry name" value="Histone"/>
    <property type="match status" value="1"/>
</dbReference>
<feature type="region of interest" description="Disordered" evidence="8">
    <location>
        <begin position="46"/>
        <end position="88"/>
    </location>
</feature>
<dbReference type="InterPro" id="IPR000164">
    <property type="entry name" value="Histone_H3/CENP-A"/>
</dbReference>
<evidence type="ECO:0000259" key="9">
    <source>
        <dbReference type="Pfam" id="PF00125"/>
    </source>
</evidence>
<feature type="compositionally biased region" description="Basic and acidic residues" evidence="8">
    <location>
        <begin position="1"/>
        <end position="11"/>
    </location>
</feature>
<dbReference type="GO" id="GO:0003677">
    <property type="term" value="F:DNA binding"/>
    <property type="evidence" value="ECO:0007669"/>
    <property type="project" value="UniProtKB-KW"/>
</dbReference>
<name>A0A2P6NHZ5_9EUKA</name>
<evidence type="ECO:0000256" key="4">
    <source>
        <dbReference type="ARBA" id="ARBA00022454"/>
    </source>
</evidence>
<evidence type="ECO:0000256" key="1">
    <source>
        <dbReference type="ARBA" id="ARBA00004123"/>
    </source>
</evidence>
<dbReference type="FunFam" id="1.10.20.10:FF:000085">
    <property type="entry name" value="Histone H3.2"/>
    <property type="match status" value="1"/>
</dbReference>
<dbReference type="STRING" id="1890364.A0A2P6NHZ5"/>
<keyword evidence="6" id="KW-0539">Nucleus</keyword>
<evidence type="ECO:0000313" key="10">
    <source>
        <dbReference type="EMBL" id="PRP83580.1"/>
    </source>
</evidence>
<comment type="caution">
    <text evidence="10">The sequence shown here is derived from an EMBL/GenBank/DDBJ whole genome shotgun (WGS) entry which is preliminary data.</text>
</comment>
<reference evidence="10 11" key="1">
    <citation type="journal article" date="2018" name="Genome Biol. Evol.">
        <title>Multiple Roots of Fruiting Body Formation in Amoebozoa.</title>
        <authorList>
            <person name="Hillmann F."/>
            <person name="Forbes G."/>
            <person name="Novohradska S."/>
            <person name="Ferling I."/>
            <person name="Riege K."/>
            <person name="Groth M."/>
            <person name="Westermann M."/>
            <person name="Marz M."/>
            <person name="Spaller T."/>
            <person name="Winckler T."/>
            <person name="Schaap P."/>
            <person name="Glockner G."/>
        </authorList>
    </citation>
    <scope>NUCLEOTIDE SEQUENCE [LARGE SCALE GENOMIC DNA]</scope>
    <source>
        <strain evidence="10 11">Jena</strain>
    </source>
</reference>
<sequence>MPREGGPDKRRLSSSSGSDSSALSSPPKHISLTAIKVRLEDNHLGLTTSKVSTASPKVVVNRRKQTSPQRTPQSKGKRPKVAQPKRRPAGVKAIREIRKFQASTSLLIPRAAFTRLVREVVLDISIQDLRFKRDALEALQHATEAYLVHLFEDATLCTVHGKRVTLMNRDIQLARRIRGRSEY</sequence>
<dbReference type="Proteomes" id="UP000241769">
    <property type="component" value="Unassembled WGS sequence"/>
</dbReference>
<gene>
    <name evidence="10" type="ORF">PROFUN_09129</name>
</gene>
<organism evidence="10 11">
    <name type="scientific">Planoprotostelium fungivorum</name>
    <dbReference type="NCBI Taxonomy" id="1890364"/>
    <lineage>
        <taxon>Eukaryota</taxon>
        <taxon>Amoebozoa</taxon>
        <taxon>Evosea</taxon>
        <taxon>Variosea</taxon>
        <taxon>Cavosteliida</taxon>
        <taxon>Cavosteliaceae</taxon>
        <taxon>Planoprotostelium</taxon>
    </lineage>
</organism>
<dbReference type="GO" id="GO:0030527">
    <property type="term" value="F:structural constituent of chromatin"/>
    <property type="evidence" value="ECO:0007669"/>
    <property type="project" value="InterPro"/>
</dbReference>
<dbReference type="CDD" id="cd22911">
    <property type="entry name" value="HFD_H3"/>
    <property type="match status" value="1"/>
</dbReference>
<keyword evidence="4" id="KW-0158">Chromosome</keyword>
<dbReference type="GO" id="GO:0000786">
    <property type="term" value="C:nucleosome"/>
    <property type="evidence" value="ECO:0007669"/>
    <property type="project" value="UniProtKB-KW"/>
</dbReference>
<dbReference type="GO" id="GO:0046982">
    <property type="term" value="F:protein heterodimerization activity"/>
    <property type="evidence" value="ECO:0007669"/>
    <property type="project" value="InterPro"/>
</dbReference>
<evidence type="ECO:0000256" key="2">
    <source>
        <dbReference type="ARBA" id="ARBA00004286"/>
    </source>
</evidence>
<evidence type="ECO:0000256" key="6">
    <source>
        <dbReference type="ARBA" id="ARBA00023242"/>
    </source>
</evidence>
<dbReference type="SMART" id="SM00428">
    <property type="entry name" value="H3"/>
    <property type="match status" value="1"/>
</dbReference>